<reference evidence="3" key="1">
    <citation type="submission" date="2021-03" db="EMBL/GenBank/DDBJ databases">
        <title>Comparative genomics and phylogenomic investigation of the class Geoglossomycetes provide insights into ecological specialization and systematics.</title>
        <authorList>
            <person name="Melie T."/>
            <person name="Pirro S."/>
            <person name="Miller A.N."/>
            <person name="Quandt A."/>
        </authorList>
    </citation>
    <scope>NUCLEOTIDE SEQUENCE</scope>
    <source>
        <strain evidence="3">GBOQ0MN5Z8</strain>
    </source>
</reference>
<name>A0A9P8IB11_9PEZI</name>
<evidence type="ECO:0000313" key="3">
    <source>
        <dbReference type="EMBL" id="KAH0547821.1"/>
    </source>
</evidence>
<protein>
    <submittedName>
        <fullName evidence="3">Uncharacterized protein</fullName>
    </submittedName>
</protein>
<evidence type="ECO:0000256" key="2">
    <source>
        <dbReference type="SAM" id="SignalP"/>
    </source>
</evidence>
<keyword evidence="4" id="KW-1185">Reference proteome</keyword>
<feature type="compositionally biased region" description="Low complexity" evidence="1">
    <location>
        <begin position="244"/>
        <end position="273"/>
    </location>
</feature>
<evidence type="ECO:0000256" key="1">
    <source>
        <dbReference type="SAM" id="MobiDB-lite"/>
    </source>
</evidence>
<feature type="compositionally biased region" description="Low complexity" evidence="1">
    <location>
        <begin position="292"/>
        <end position="304"/>
    </location>
</feature>
<dbReference type="AlphaFoldDB" id="A0A9P8IB11"/>
<organism evidence="3 4">
    <name type="scientific">Glutinoglossum americanum</name>
    <dbReference type="NCBI Taxonomy" id="1670608"/>
    <lineage>
        <taxon>Eukaryota</taxon>
        <taxon>Fungi</taxon>
        <taxon>Dikarya</taxon>
        <taxon>Ascomycota</taxon>
        <taxon>Pezizomycotina</taxon>
        <taxon>Geoglossomycetes</taxon>
        <taxon>Geoglossales</taxon>
        <taxon>Geoglossaceae</taxon>
        <taxon>Glutinoglossum</taxon>
    </lineage>
</organism>
<evidence type="ECO:0000313" key="4">
    <source>
        <dbReference type="Proteomes" id="UP000698800"/>
    </source>
</evidence>
<proteinExistence type="predicted"/>
<keyword evidence="2" id="KW-0732">Signal</keyword>
<dbReference type="Proteomes" id="UP000698800">
    <property type="component" value="Unassembled WGS sequence"/>
</dbReference>
<comment type="caution">
    <text evidence="3">The sequence shown here is derived from an EMBL/GenBank/DDBJ whole genome shotgun (WGS) entry which is preliminary data.</text>
</comment>
<feature type="chain" id="PRO_5040198440" evidence="2">
    <location>
        <begin position="22"/>
        <end position="378"/>
    </location>
</feature>
<feature type="signal peptide" evidence="2">
    <location>
        <begin position="1"/>
        <end position="21"/>
    </location>
</feature>
<feature type="region of interest" description="Disordered" evidence="1">
    <location>
        <begin position="221"/>
        <end position="314"/>
    </location>
</feature>
<dbReference type="OrthoDB" id="2342176at2759"/>
<feature type="region of interest" description="Disordered" evidence="1">
    <location>
        <begin position="32"/>
        <end position="54"/>
    </location>
</feature>
<dbReference type="Gene3D" id="2.70.50.70">
    <property type="match status" value="1"/>
</dbReference>
<gene>
    <name evidence="3" type="ORF">FGG08_000078</name>
</gene>
<dbReference type="PANTHER" id="PTHR36182">
    <property type="entry name" value="PROTEIN, PUTATIVE (AFU_ORTHOLOGUE AFUA_6G10930)-RELATED"/>
    <property type="match status" value="1"/>
</dbReference>
<dbReference type="EMBL" id="JAGHQL010000001">
    <property type="protein sequence ID" value="KAH0547821.1"/>
    <property type="molecule type" value="Genomic_DNA"/>
</dbReference>
<sequence>MLFSKTSILAVAMGLTACVDAHMLMANPKPYDSQNTAGNGPLRPDGSNFPCKGETSYAAGGSSNTWPLGSTQTLKTIGQAVHGGGSCQISITYDKQPNKSSVWKVIHSIHGGCPARNTPGNLGDSASASNPDTYDFKIPDGLPTGEAVVAWTWFNKVGNPEMYMNCAPVQITGGSSKRSESEADLVVRDTAFLDSLPNMFKANIGNGCGTAQQGMNVVFPNPGSSLETNAGPFDPTKQFTGDCAAANGPGNAVAPSPAPDSAPSSTAAGAPAPTNTGGIFAQPSAAPTTLVTSPAPAAPTGSIPAPAPPGPGGDSATGCTTANYGKTICSADGNQIGTCDYGGKIVMGSVATGTKCVNGALVAARSVAIRGRYVRFAA</sequence>
<accession>A0A9P8IB11</accession>
<dbReference type="PROSITE" id="PS51257">
    <property type="entry name" value="PROKAR_LIPOPROTEIN"/>
    <property type="match status" value="1"/>
</dbReference>
<dbReference type="PANTHER" id="PTHR36182:SF2">
    <property type="entry name" value="LYTIC POLYSACCHARIDE MONOOXYGENASE"/>
    <property type="match status" value="1"/>
</dbReference>